<keyword evidence="6" id="KW-0347">Helicase</keyword>
<keyword evidence="2" id="KW-0067">ATP-binding</keyword>
<keyword evidence="1" id="KW-0547">Nucleotide-binding</keyword>
<keyword evidence="6" id="KW-0378">Hydrolase</keyword>
<dbReference type="SMART" id="SM00490">
    <property type="entry name" value="HELICc"/>
    <property type="match status" value="1"/>
</dbReference>
<evidence type="ECO:0000313" key="7">
    <source>
        <dbReference type="Proteomes" id="UP001208186"/>
    </source>
</evidence>
<proteinExistence type="predicted"/>
<dbReference type="GO" id="GO:0003676">
    <property type="term" value="F:nucleic acid binding"/>
    <property type="evidence" value="ECO:0007669"/>
    <property type="project" value="InterPro"/>
</dbReference>
<evidence type="ECO:0000256" key="2">
    <source>
        <dbReference type="ARBA" id="ARBA00022840"/>
    </source>
</evidence>
<organism evidence="6 8">
    <name type="scientific">Halapricum hydrolyticum</name>
    <dbReference type="NCBI Taxonomy" id="2979991"/>
    <lineage>
        <taxon>Archaea</taxon>
        <taxon>Methanobacteriati</taxon>
        <taxon>Methanobacteriota</taxon>
        <taxon>Stenosarchaea group</taxon>
        <taxon>Halobacteria</taxon>
        <taxon>Halobacteriales</taxon>
        <taxon>Haloarculaceae</taxon>
        <taxon>Halapricum</taxon>
    </lineage>
</organism>
<dbReference type="PANTHER" id="PTHR47957">
    <property type="entry name" value="ATP-DEPENDENT HELICASE HRQ1"/>
    <property type="match status" value="1"/>
</dbReference>
<dbReference type="Gene3D" id="3.40.50.300">
    <property type="entry name" value="P-loop containing nucleotide triphosphate hydrolases"/>
    <property type="match status" value="2"/>
</dbReference>
<dbReference type="EMBL" id="JAOPKD010000011">
    <property type="protein sequence ID" value="MCU4727602.1"/>
    <property type="molecule type" value="Genomic_DNA"/>
</dbReference>
<dbReference type="InterPro" id="IPR011545">
    <property type="entry name" value="DEAD/DEAH_box_helicase_dom"/>
</dbReference>
<name>A0AAE3ICG8_9EURY</name>
<dbReference type="SMART" id="SM00487">
    <property type="entry name" value="DEXDc"/>
    <property type="match status" value="1"/>
</dbReference>
<dbReference type="Pfam" id="PF09369">
    <property type="entry name" value="MZB"/>
    <property type="match status" value="1"/>
</dbReference>
<dbReference type="Pfam" id="PF00270">
    <property type="entry name" value="DEAD"/>
    <property type="match status" value="1"/>
</dbReference>
<evidence type="ECO:0000313" key="8">
    <source>
        <dbReference type="Proteomes" id="UP001209746"/>
    </source>
</evidence>
<protein>
    <submittedName>
        <fullName evidence="6">DEAD/DEAH box helicase</fullName>
    </submittedName>
</protein>
<evidence type="ECO:0000313" key="6">
    <source>
        <dbReference type="EMBL" id="MCU4727602.1"/>
    </source>
</evidence>
<dbReference type="CDD" id="cd17923">
    <property type="entry name" value="DEXHc_Hrq1-like"/>
    <property type="match status" value="1"/>
</dbReference>
<dbReference type="InterPro" id="IPR001650">
    <property type="entry name" value="Helicase_C-like"/>
</dbReference>
<gene>
    <name evidence="6" type="ORF">OB914_11555</name>
    <name evidence="5" type="ORF">OB916_10800</name>
</gene>
<evidence type="ECO:0000259" key="4">
    <source>
        <dbReference type="PROSITE" id="PS51194"/>
    </source>
</evidence>
<dbReference type="PROSITE" id="PS51192">
    <property type="entry name" value="HELICASE_ATP_BIND_1"/>
    <property type="match status" value="1"/>
</dbReference>
<dbReference type="GO" id="GO:0005524">
    <property type="term" value="F:ATP binding"/>
    <property type="evidence" value="ECO:0007669"/>
    <property type="project" value="UniProtKB-KW"/>
</dbReference>
<dbReference type="InterPro" id="IPR027417">
    <property type="entry name" value="P-loop_NTPase"/>
</dbReference>
<sequence>MNGFVEWIQSREYYRDQIRFQREVPARSPSTRSCEMDPLIADHLADSGIDELYAHQTDAIEVVRNGQNVVLATPTASGKSLTYTVPAIERARDHDGRTLYIGPQVALINDQESTLSEFAAPFDDITVTQYTGALSSGERKQARDEDPSIVLTTPDMLHCGLLSHASDLWRAFFESLDLVVVDEVHEYRGVFGSHVGLVCRRLARICDRLGADPQFLCCSATIGNPREHAATITGQPTDSFTLVDEDTSETGPTHWLFWQPPEYDEGDAPVGGGQRRSNHGETMRLFVDLVMQGYQTVAFTRARQTAERYATISSDTLAERGKADVAQSVTAYHAGLRDDRRATIETALHSGDCAGVWSTSALELGVDIGSLDAVLLDGYPGTQMATFQRAGRAGRGTDPSLVALVASEDQLDQYVIKHPNELFEQTPERAVANPSNSHLLKLHTHAAAMEGPLRTADEAYFGSTFPDIVSTLTNDGKLTRRQTDQGLEWRRTASGRTVNPYEQGLRTITERMVTLRVRGGATDELGKLPLDAALRDVHPGAIYHHQGQNYEVQSLDLDRDVAWLAETDSDHQTRVQYEESMTIEEDIATKPLATRDDVTVHFADVTRRKQVTGFQRRDHRTGEIMTEELLELPETTLSTRALYVTLPPGLESLMQTMSGSFEGGLHAVQHALVATFPLVILCDRRDVGSVSTAEHPQTETSALFIYDSYRGGVGLARNGYDHIEELFQHTWELLADCGCSDGCPACIQSPHCGRANEPLDKRLAATLTMALADPSRQAADSAP</sequence>
<dbReference type="AlphaFoldDB" id="A0AAE3ICG8"/>
<evidence type="ECO:0000259" key="3">
    <source>
        <dbReference type="PROSITE" id="PS51192"/>
    </source>
</evidence>
<dbReference type="GO" id="GO:0043138">
    <property type="term" value="F:3'-5' DNA helicase activity"/>
    <property type="evidence" value="ECO:0007669"/>
    <property type="project" value="TreeGrafter"/>
</dbReference>
<dbReference type="GO" id="GO:0036297">
    <property type="term" value="P:interstrand cross-link repair"/>
    <property type="evidence" value="ECO:0007669"/>
    <property type="project" value="TreeGrafter"/>
</dbReference>
<feature type="domain" description="Helicase C-terminal" evidence="4">
    <location>
        <begin position="282"/>
        <end position="443"/>
    </location>
</feature>
<accession>A0AAE3ICG8</accession>
<reference evidence="6" key="1">
    <citation type="submission" date="2023-02" db="EMBL/GenBank/DDBJ databases">
        <title>Enrichment on poylsaccharides allowed isolation of novel metabolic and taxonomic groups of Haloarchaea.</title>
        <authorList>
            <person name="Sorokin D.Y."/>
            <person name="Elcheninov A.G."/>
            <person name="Khizhniak T.V."/>
            <person name="Kolganova T.V."/>
            <person name="Kublanov I.V."/>
        </authorList>
    </citation>
    <scope>NUCLEOTIDE SEQUENCE</scope>
    <source>
        <strain evidence="5 7">HArc-curdl5-1</strain>
        <strain evidence="6">HArc-curdl7</strain>
    </source>
</reference>
<dbReference type="Pfam" id="PF00271">
    <property type="entry name" value="Helicase_C"/>
    <property type="match status" value="1"/>
</dbReference>
<dbReference type="PROSITE" id="PS51194">
    <property type="entry name" value="HELICASE_CTER"/>
    <property type="match status" value="1"/>
</dbReference>
<keyword evidence="7" id="KW-1185">Reference proteome</keyword>
<dbReference type="GO" id="GO:0006289">
    <property type="term" value="P:nucleotide-excision repair"/>
    <property type="evidence" value="ECO:0007669"/>
    <property type="project" value="TreeGrafter"/>
</dbReference>
<dbReference type="PANTHER" id="PTHR47957:SF3">
    <property type="entry name" value="ATP-DEPENDENT HELICASE HRQ1"/>
    <property type="match status" value="1"/>
</dbReference>
<dbReference type="Proteomes" id="UP001208186">
    <property type="component" value="Unassembled WGS sequence"/>
</dbReference>
<dbReference type="RefSeq" id="WP_315909305.1">
    <property type="nucleotide sequence ID" value="NZ_JAOPKC010000012.1"/>
</dbReference>
<dbReference type="InterPro" id="IPR014001">
    <property type="entry name" value="Helicase_ATP-bd"/>
</dbReference>
<dbReference type="SUPFAM" id="SSF52540">
    <property type="entry name" value="P-loop containing nucleoside triphosphate hydrolases"/>
    <property type="match status" value="2"/>
</dbReference>
<dbReference type="CDD" id="cd18797">
    <property type="entry name" value="SF2_C_Hrq"/>
    <property type="match status" value="1"/>
</dbReference>
<evidence type="ECO:0000256" key="1">
    <source>
        <dbReference type="ARBA" id="ARBA00022741"/>
    </source>
</evidence>
<feature type="domain" description="Helicase ATP-binding" evidence="3">
    <location>
        <begin position="60"/>
        <end position="240"/>
    </location>
</feature>
<dbReference type="EMBL" id="JAOPKC010000012">
    <property type="protein sequence ID" value="MCU4718549.1"/>
    <property type="molecule type" value="Genomic_DNA"/>
</dbReference>
<dbReference type="InterPro" id="IPR018973">
    <property type="entry name" value="MZB"/>
</dbReference>
<comment type="caution">
    <text evidence="6">The sequence shown here is derived from an EMBL/GenBank/DDBJ whole genome shotgun (WGS) entry which is preliminary data.</text>
</comment>
<evidence type="ECO:0000313" key="5">
    <source>
        <dbReference type="EMBL" id="MCU4718549.1"/>
    </source>
</evidence>
<dbReference type="Proteomes" id="UP001209746">
    <property type="component" value="Unassembled WGS sequence"/>
</dbReference>